<protein>
    <submittedName>
        <fullName evidence="2">Uncharacterized protein</fullName>
    </submittedName>
</protein>
<sequence>MEVEEGTRTQSEVPLKPLLSIRGYLIYVVRTFDYINPYLKGLHNTIDGWRPNYDEDGWKMTGRRLLSFRREQEYDSEDEEGPEESAPDRVEVKPRLRRDIEALLELTRPEEPPRRVHRSRRVIVGLYLPGDASGSGFGSALIWQDGIEYESGTWKCQWTDKSSNLREADNLVRKIEDLVERGLRGAYGADLLSSCGPINMVDRANQNCAQTPLALVCDATTRVRFSHEKSSINIDLCGSKTPR</sequence>
<dbReference type="Proteomes" id="UP000266841">
    <property type="component" value="Unassembled WGS sequence"/>
</dbReference>
<organism evidence="2 3">
    <name type="scientific">Thalassiosira oceanica</name>
    <name type="common">Marine diatom</name>
    <dbReference type="NCBI Taxonomy" id="159749"/>
    <lineage>
        <taxon>Eukaryota</taxon>
        <taxon>Sar</taxon>
        <taxon>Stramenopiles</taxon>
        <taxon>Ochrophyta</taxon>
        <taxon>Bacillariophyta</taxon>
        <taxon>Coscinodiscophyceae</taxon>
        <taxon>Thalassiosirophycidae</taxon>
        <taxon>Thalassiosirales</taxon>
        <taxon>Thalassiosiraceae</taxon>
        <taxon>Thalassiosira</taxon>
    </lineage>
</organism>
<keyword evidence="3" id="KW-1185">Reference proteome</keyword>
<proteinExistence type="predicted"/>
<feature type="compositionally biased region" description="Acidic residues" evidence="1">
    <location>
        <begin position="74"/>
        <end position="85"/>
    </location>
</feature>
<evidence type="ECO:0000313" key="3">
    <source>
        <dbReference type="Proteomes" id="UP000266841"/>
    </source>
</evidence>
<comment type="caution">
    <text evidence="2">The sequence shown here is derived from an EMBL/GenBank/DDBJ whole genome shotgun (WGS) entry which is preliminary data.</text>
</comment>
<reference evidence="2 3" key="1">
    <citation type="journal article" date="2012" name="Genome Biol.">
        <title>Genome and low-iron response of an oceanic diatom adapted to chronic iron limitation.</title>
        <authorList>
            <person name="Lommer M."/>
            <person name="Specht M."/>
            <person name="Roy A.S."/>
            <person name="Kraemer L."/>
            <person name="Andreson R."/>
            <person name="Gutowska M.A."/>
            <person name="Wolf J."/>
            <person name="Bergner S.V."/>
            <person name="Schilhabel M.B."/>
            <person name="Klostermeier U.C."/>
            <person name="Beiko R.G."/>
            <person name="Rosenstiel P."/>
            <person name="Hippler M."/>
            <person name="Laroche J."/>
        </authorList>
    </citation>
    <scope>NUCLEOTIDE SEQUENCE [LARGE SCALE GENOMIC DNA]</scope>
    <source>
        <strain evidence="2 3">CCMP1005</strain>
    </source>
</reference>
<feature type="region of interest" description="Disordered" evidence="1">
    <location>
        <begin position="71"/>
        <end position="92"/>
    </location>
</feature>
<name>K0RIA4_THAOC</name>
<gene>
    <name evidence="2" type="ORF">THAOC_32566</name>
</gene>
<dbReference type="OrthoDB" id="46137at2759"/>
<accession>K0RIA4</accession>
<dbReference type="AlphaFoldDB" id="K0RIA4"/>
<evidence type="ECO:0000313" key="2">
    <source>
        <dbReference type="EMBL" id="EJK48621.1"/>
    </source>
</evidence>
<evidence type="ECO:0000256" key="1">
    <source>
        <dbReference type="SAM" id="MobiDB-lite"/>
    </source>
</evidence>
<dbReference type="EMBL" id="AGNL01045615">
    <property type="protein sequence ID" value="EJK48621.1"/>
    <property type="molecule type" value="Genomic_DNA"/>
</dbReference>
<feature type="non-terminal residue" evidence="2">
    <location>
        <position position="243"/>
    </location>
</feature>